<dbReference type="Gene3D" id="1.10.10.60">
    <property type="entry name" value="Homeodomain-like"/>
    <property type="match status" value="1"/>
</dbReference>
<evidence type="ECO:0000259" key="4">
    <source>
        <dbReference type="PROSITE" id="PS01124"/>
    </source>
</evidence>
<protein>
    <submittedName>
        <fullName evidence="5">AraC family transcriptional regulator ligand-binding domain-containing protein</fullName>
    </submittedName>
</protein>
<dbReference type="EMBL" id="JAELYA010000001">
    <property type="protein sequence ID" value="MBO3273707.1"/>
    <property type="molecule type" value="Genomic_DNA"/>
</dbReference>
<gene>
    <name evidence="5" type="ORF">JFY56_00535</name>
</gene>
<feature type="domain" description="HTH araC/xylS-type" evidence="4">
    <location>
        <begin position="230"/>
        <end position="330"/>
    </location>
</feature>
<proteinExistence type="predicted"/>
<sequence>MPHRSEPAPTTGLGTRLLDELRRSGADNAAMADAAGHLSAGAFAALYRSAIEHLEAQVAQGDGHAPMSKREADLLCRCVLSCRMLADAIHCAADFCAMLHPRAGALSLSMDGNAAVFRMDSLRRRHSPAACLVDVTGLLFYQRLFAWLIREPIRPQRNFLGHPNREDAIPFLSLFDCPVEVGQQAYGFVFDAELLQRPVRRRPAELEAFLVDFPFRLASGEPASNVPLAQQVRSFIDASLARQAPLPTQRELSAALSISVATLRRRLHAEGSSYRSLREACLLEAAKHYLQSTEWPIERVAGHLGFSNAAAMRRAMVRLTGHPPSHYRNANRAIR</sequence>
<dbReference type="RefSeq" id="WP_208311540.1">
    <property type="nucleotide sequence ID" value="NZ_JAELYA010000001.1"/>
</dbReference>
<name>A0ABS3TJ67_9PSED</name>
<accession>A0ABS3TJ67</accession>
<keyword evidence="1" id="KW-0805">Transcription regulation</keyword>
<dbReference type="SUPFAM" id="SSF46689">
    <property type="entry name" value="Homeodomain-like"/>
    <property type="match status" value="1"/>
</dbReference>
<keyword evidence="3" id="KW-0804">Transcription</keyword>
<evidence type="ECO:0000256" key="1">
    <source>
        <dbReference type="ARBA" id="ARBA00023015"/>
    </source>
</evidence>
<reference evidence="5 6" key="1">
    <citation type="submission" date="2020-12" db="EMBL/GenBank/DDBJ databases">
        <title>Pseudomonas schmalbachii sp. nov. isolated from millipede gut.</title>
        <authorList>
            <person name="Shelomi M."/>
        </authorList>
    </citation>
    <scope>NUCLEOTIDE SEQUENCE [LARGE SCALE GENOMIC DNA]</scope>
    <source>
        <strain evidence="5 6">Milli4</strain>
    </source>
</reference>
<dbReference type="InterPro" id="IPR032687">
    <property type="entry name" value="AraC-type_N"/>
</dbReference>
<dbReference type="Proteomes" id="UP000669060">
    <property type="component" value="Unassembled WGS sequence"/>
</dbReference>
<keyword evidence="6" id="KW-1185">Reference proteome</keyword>
<dbReference type="InterPro" id="IPR018060">
    <property type="entry name" value="HTH_AraC"/>
</dbReference>
<dbReference type="PANTHER" id="PTHR47894:SF1">
    <property type="entry name" value="HTH-TYPE TRANSCRIPTIONAL REGULATOR VQSM"/>
    <property type="match status" value="1"/>
</dbReference>
<keyword evidence="2" id="KW-0238">DNA-binding</keyword>
<evidence type="ECO:0000313" key="6">
    <source>
        <dbReference type="Proteomes" id="UP000669060"/>
    </source>
</evidence>
<dbReference type="Pfam" id="PF12833">
    <property type="entry name" value="HTH_18"/>
    <property type="match status" value="1"/>
</dbReference>
<dbReference type="PANTHER" id="PTHR47894">
    <property type="entry name" value="HTH-TYPE TRANSCRIPTIONAL REGULATOR GADX"/>
    <property type="match status" value="1"/>
</dbReference>
<dbReference type="Pfam" id="PF12625">
    <property type="entry name" value="Arabinose_bd"/>
    <property type="match status" value="1"/>
</dbReference>
<evidence type="ECO:0000256" key="3">
    <source>
        <dbReference type="ARBA" id="ARBA00023163"/>
    </source>
</evidence>
<comment type="caution">
    <text evidence="5">The sequence shown here is derived from an EMBL/GenBank/DDBJ whole genome shotgun (WGS) entry which is preliminary data.</text>
</comment>
<organism evidence="5 6">
    <name type="scientific">Pseudomonas schmalbachii</name>
    <dbReference type="NCBI Taxonomy" id="2816993"/>
    <lineage>
        <taxon>Bacteria</taxon>
        <taxon>Pseudomonadati</taxon>
        <taxon>Pseudomonadota</taxon>
        <taxon>Gammaproteobacteria</taxon>
        <taxon>Pseudomonadales</taxon>
        <taxon>Pseudomonadaceae</taxon>
        <taxon>Pseudomonas</taxon>
    </lineage>
</organism>
<dbReference type="InterPro" id="IPR009057">
    <property type="entry name" value="Homeodomain-like_sf"/>
</dbReference>
<evidence type="ECO:0000313" key="5">
    <source>
        <dbReference type="EMBL" id="MBO3273707.1"/>
    </source>
</evidence>
<evidence type="ECO:0000256" key="2">
    <source>
        <dbReference type="ARBA" id="ARBA00023125"/>
    </source>
</evidence>
<dbReference type="SMART" id="SM00342">
    <property type="entry name" value="HTH_ARAC"/>
    <property type="match status" value="1"/>
</dbReference>
<dbReference type="PROSITE" id="PS01124">
    <property type="entry name" value="HTH_ARAC_FAMILY_2"/>
    <property type="match status" value="1"/>
</dbReference>